<dbReference type="AlphaFoldDB" id="Q2LQN3"/>
<dbReference type="EMBL" id="CP000252">
    <property type="protein sequence ID" value="ABC76072.1"/>
    <property type="molecule type" value="Genomic_DNA"/>
</dbReference>
<sequence length="83" mass="9888">MRAIIISEPNRLKRFSKSFLPGFPFFHKPRRLMDSVFEYPIVSTFFIIEKKVKNRESQNHPERTIVMSCQLIWNPSRALEFSA</sequence>
<protein>
    <submittedName>
        <fullName evidence="1">Hypothetical cytosolic protein</fullName>
    </submittedName>
</protein>
<gene>
    <name evidence="1" type="ORF">SYN_03245</name>
</gene>
<dbReference type="Proteomes" id="UP000001933">
    <property type="component" value="Chromosome"/>
</dbReference>
<keyword evidence="2" id="KW-1185">Reference proteome</keyword>
<evidence type="ECO:0000313" key="1">
    <source>
        <dbReference type="EMBL" id="ABC76072.1"/>
    </source>
</evidence>
<dbReference type="KEGG" id="sat:SYN_03245"/>
<evidence type="ECO:0000313" key="2">
    <source>
        <dbReference type="Proteomes" id="UP000001933"/>
    </source>
</evidence>
<reference evidence="1 2" key="1">
    <citation type="journal article" date="2007" name="Proc. Natl. Acad. Sci. U.S.A.">
        <title>The genome of Syntrophus aciditrophicus: life at the thermodynamic limit of microbial growth.</title>
        <authorList>
            <person name="McInerney M.J."/>
            <person name="Rohlin L."/>
            <person name="Mouttaki H."/>
            <person name="Kim U."/>
            <person name="Krupp R.S."/>
            <person name="Rios-Hernandez L."/>
            <person name="Sieber J."/>
            <person name="Struchtemeyer C.G."/>
            <person name="Bhattacharyya A."/>
            <person name="Campbell J.W."/>
            <person name="Gunsalus R.P."/>
        </authorList>
    </citation>
    <scope>NUCLEOTIDE SEQUENCE [LARGE SCALE GENOMIC DNA]</scope>
    <source>
        <strain evidence="1 2">SB</strain>
    </source>
</reference>
<dbReference type="InParanoid" id="Q2LQN3"/>
<dbReference type="HOGENOM" id="CLU_2541363_0_0_7"/>
<name>Q2LQN3_SYNAS</name>
<proteinExistence type="predicted"/>
<organism evidence="1 2">
    <name type="scientific">Syntrophus aciditrophicus (strain SB)</name>
    <dbReference type="NCBI Taxonomy" id="56780"/>
    <lineage>
        <taxon>Bacteria</taxon>
        <taxon>Pseudomonadati</taxon>
        <taxon>Thermodesulfobacteriota</taxon>
        <taxon>Syntrophia</taxon>
        <taxon>Syntrophales</taxon>
        <taxon>Syntrophaceae</taxon>
        <taxon>Syntrophus</taxon>
    </lineage>
</organism>
<accession>Q2LQN3</accession>
<dbReference type="STRING" id="56780.SYN_03245"/>